<feature type="domain" description="C2H2-type" evidence="9">
    <location>
        <begin position="450"/>
        <end position="478"/>
    </location>
</feature>
<organism evidence="10 11">
    <name type="scientific">Mucor plumbeus</name>
    <dbReference type="NCBI Taxonomy" id="97098"/>
    <lineage>
        <taxon>Eukaryota</taxon>
        <taxon>Fungi</taxon>
        <taxon>Fungi incertae sedis</taxon>
        <taxon>Mucoromycota</taxon>
        <taxon>Mucoromycotina</taxon>
        <taxon>Mucoromycetes</taxon>
        <taxon>Mucorales</taxon>
        <taxon>Mucorineae</taxon>
        <taxon>Mucoraceae</taxon>
        <taxon>Mucor</taxon>
    </lineage>
</organism>
<evidence type="ECO:0000313" key="10">
    <source>
        <dbReference type="EMBL" id="KAG2215815.1"/>
    </source>
</evidence>
<feature type="domain" description="C2H2-type" evidence="9">
    <location>
        <begin position="206"/>
        <end position="229"/>
    </location>
</feature>
<evidence type="ECO:0000256" key="3">
    <source>
        <dbReference type="ARBA" id="ARBA00022737"/>
    </source>
</evidence>
<dbReference type="PANTHER" id="PTHR24388">
    <property type="entry name" value="ZINC FINGER PROTEIN"/>
    <property type="match status" value="1"/>
</dbReference>
<keyword evidence="6" id="KW-0539">Nucleus</keyword>
<dbReference type="GO" id="GO:0000978">
    <property type="term" value="F:RNA polymerase II cis-regulatory region sequence-specific DNA binding"/>
    <property type="evidence" value="ECO:0007669"/>
    <property type="project" value="TreeGrafter"/>
</dbReference>
<evidence type="ECO:0000256" key="8">
    <source>
        <dbReference type="SAM" id="MobiDB-lite"/>
    </source>
</evidence>
<keyword evidence="2" id="KW-0479">Metal-binding</keyword>
<feature type="region of interest" description="Disordered" evidence="8">
    <location>
        <begin position="476"/>
        <end position="504"/>
    </location>
</feature>
<protein>
    <recommendedName>
        <fullName evidence="9">C2H2-type domain-containing protein</fullName>
    </recommendedName>
</protein>
<dbReference type="GO" id="GO:0008270">
    <property type="term" value="F:zinc ion binding"/>
    <property type="evidence" value="ECO:0007669"/>
    <property type="project" value="UniProtKB-KW"/>
</dbReference>
<evidence type="ECO:0000313" key="11">
    <source>
        <dbReference type="Proteomes" id="UP000650833"/>
    </source>
</evidence>
<dbReference type="Proteomes" id="UP000650833">
    <property type="component" value="Unassembled WGS sequence"/>
</dbReference>
<dbReference type="GO" id="GO:0000981">
    <property type="term" value="F:DNA-binding transcription factor activity, RNA polymerase II-specific"/>
    <property type="evidence" value="ECO:0007669"/>
    <property type="project" value="TreeGrafter"/>
</dbReference>
<comment type="caution">
    <text evidence="10">The sequence shown here is derived from an EMBL/GenBank/DDBJ whole genome shotgun (WGS) entry which is preliminary data.</text>
</comment>
<feature type="compositionally biased region" description="Basic residues" evidence="8">
    <location>
        <begin position="480"/>
        <end position="490"/>
    </location>
</feature>
<dbReference type="InterPro" id="IPR050527">
    <property type="entry name" value="Snail/Krueppel_Znf"/>
</dbReference>
<keyword evidence="3" id="KW-0677">Repeat</keyword>
<evidence type="ECO:0000259" key="9">
    <source>
        <dbReference type="PROSITE" id="PS50157"/>
    </source>
</evidence>
<dbReference type="EMBL" id="JAEPRC010000003">
    <property type="protein sequence ID" value="KAG2215815.1"/>
    <property type="molecule type" value="Genomic_DNA"/>
</dbReference>
<dbReference type="SMART" id="SM00355">
    <property type="entry name" value="ZnF_C2H2"/>
    <property type="match status" value="7"/>
</dbReference>
<evidence type="ECO:0000256" key="2">
    <source>
        <dbReference type="ARBA" id="ARBA00022723"/>
    </source>
</evidence>
<evidence type="ECO:0000256" key="1">
    <source>
        <dbReference type="ARBA" id="ARBA00004123"/>
    </source>
</evidence>
<dbReference type="OrthoDB" id="1405595at2759"/>
<keyword evidence="5" id="KW-0862">Zinc</keyword>
<name>A0A8H7RSD3_9FUNG</name>
<proteinExistence type="predicted"/>
<dbReference type="PANTHER" id="PTHR24388:SF54">
    <property type="entry name" value="PROTEIN ESCARGOT"/>
    <property type="match status" value="1"/>
</dbReference>
<evidence type="ECO:0000256" key="7">
    <source>
        <dbReference type="PROSITE-ProRule" id="PRU00042"/>
    </source>
</evidence>
<evidence type="ECO:0000256" key="6">
    <source>
        <dbReference type="ARBA" id="ARBA00023242"/>
    </source>
</evidence>
<dbReference type="InterPro" id="IPR013087">
    <property type="entry name" value="Znf_C2H2_type"/>
</dbReference>
<dbReference type="PROSITE" id="PS00028">
    <property type="entry name" value="ZINC_FINGER_C2H2_1"/>
    <property type="match status" value="4"/>
</dbReference>
<gene>
    <name evidence="10" type="ORF">INT46_007438</name>
</gene>
<evidence type="ECO:0000256" key="5">
    <source>
        <dbReference type="ARBA" id="ARBA00022833"/>
    </source>
</evidence>
<dbReference type="PROSITE" id="PS50157">
    <property type="entry name" value="ZINC_FINGER_C2H2_2"/>
    <property type="match status" value="3"/>
</dbReference>
<feature type="domain" description="C2H2-type" evidence="9">
    <location>
        <begin position="358"/>
        <end position="386"/>
    </location>
</feature>
<reference evidence="10" key="1">
    <citation type="submission" date="2020-12" db="EMBL/GenBank/DDBJ databases">
        <title>Metabolic potential, ecology and presence of endohyphal bacteria is reflected in genomic diversity of Mucoromycotina.</title>
        <authorList>
            <person name="Muszewska A."/>
            <person name="Okrasinska A."/>
            <person name="Steczkiewicz K."/>
            <person name="Drgas O."/>
            <person name="Orlowska M."/>
            <person name="Perlinska-Lenart U."/>
            <person name="Aleksandrzak-Piekarczyk T."/>
            <person name="Szatraj K."/>
            <person name="Zielenkiewicz U."/>
            <person name="Pilsyk S."/>
            <person name="Malc E."/>
            <person name="Mieczkowski P."/>
            <person name="Kruszewska J.S."/>
            <person name="Biernat P."/>
            <person name="Pawlowska J."/>
        </authorList>
    </citation>
    <scope>NUCLEOTIDE SEQUENCE</scope>
    <source>
        <strain evidence="10">CBS 226.32</strain>
    </source>
</reference>
<keyword evidence="11" id="KW-1185">Reference proteome</keyword>
<feature type="compositionally biased region" description="Basic and acidic residues" evidence="8">
    <location>
        <begin position="491"/>
        <end position="504"/>
    </location>
</feature>
<comment type="subcellular location">
    <subcellularLocation>
        <location evidence="1">Nucleus</location>
    </subcellularLocation>
</comment>
<dbReference type="GO" id="GO:0005634">
    <property type="term" value="C:nucleus"/>
    <property type="evidence" value="ECO:0007669"/>
    <property type="project" value="UniProtKB-SubCell"/>
</dbReference>
<dbReference type="AlphaFoldDB" id="A0A8H7RSD3"/>
<evidence type="ECO:0000256" key="4">
    <source>
        <dbReference type="ARBA" id="ARBA00022771"/>
    </source>
</evidence>
<dbReference type="Gene3D" id="3.30.160.60">
    <property type="entry name" value="Classic Zinc Finger"/>
    <property type="match status" value="2"/>
</dbReference>
<sequence length="504" mass="59641">MKYPKIRIVIERVKLPPGFALNETTKSDLLMAKVGPDMEDTTALSSFQDANQNGMETGRPKRKRFNKNYYQEMDIDVDIKKEAHVGKSKLLYASLPATPKTKNKNKNNKKTAAFKVDNKESKPKNINFGTDTEQAKNVRFSLPKDDTDDEQPMNNQSIDYYCDICEEDTEDYRNNLKHHLLFHEMKAKQKQIIHFWLEPDSKDPNHNCRACERTYNSTGEYRRHLKNVHRMPLREFLGGRPKNSFKKLPSEVVPGEGLPEFGPELDEINLYCRKCNRRFQTMTPYRYHLTHHHNINLVRHPNLLPDWNDANNYCRSCDFTYTSLPAYQRHCKRVHKMGRKGVIKPKEAPLPDPYDPNFYCRVCNTTNISRKDFRRHCRYTHNMDLPPPNQGPNANPDLIPELNNKDNYCRTCDKKFDSKRRFWVHLRLFHKLNLKAMRKAIKPDVYDPNNYCRSCDKTFLKKYLLYNHIRKVHSMATPKRVSKKQLKEKKMHNSDSEEEVRDWK</sequence>
<keyword evidence="4 7" id="KW-0863">Zinc-finger</keyword>
<accession>A0A8H7RSD3</accession>